<dbReference type="EMBL" id="GBRH01280705">
    <property type="protein sequence ID" value="JAD17190.1"/>
    <property type="molecule type" value="Transcribed_RNA"/>
</dbReference>
<organism evidence="1">
    <name type="scientific">Arundo donax</name>
    <name type="common">Giant reed</name>
    <name type="synonym">Donax arundinaceus</name>
    <dbReference type="NCBI Taxonomy" id="35708"/>
    <lineage>
        <taxon>Eukaryota</taxon>
        <taxon>Viridiplantae</taxon>
        <taxon>Streptophyta</taxon>
        <taxon>Embryophyta</taxon>
        <taxon>Tracheophyta</taxon>
        <taxon>Spermatophyta</taxon>
        <taxon>Magnoliopsida</taxon>
        <taxon>Liliopsida</taxon>
        <taxon>Poales</taxon>
        <taxon>Poaceae</taxon>
        <taxon>PACMAD clade</taxon>
        <taxon>Arundinoideae</taxon>
        <taxon>Arundineae</taxon>
        <taxon>Arundo</taxon>
    </lineage>
</organism>
<name>A0A0A8XX19_ARUDO</name>
<dbReference type="AlphaFoldDB" id="A0A0A8XX19"/>
<proteinExistence type="predicted"/>
<protein>
    <submittedName>
        <fullName evidence="1">Uncharacterized protein</fullName>
    </submittedName>
</protein>
<reference evidence="1" key="2">
    <citation type="journal article" date="2015" name="Data Brief">
        <title>Shoot transcriptome of the giant reed, Arundo donax.</title>
        <authorList>
            <person name="Barrero R.A."/>
            <person name="Guerrero F.D."/>
            <person name="Moolhuijzen P."/>
            <person name="Goolsby J.A."/>
            <person name="Tidwell J."/>
            <person name="Bellgard S.E."/>
            <person name="Bellgard M.I."/>
        </authorList>
    </citation>
    <scope>NUCLEOTIDE SEQUENCE</scope>
    <source>
        <tissue evidence="1">Shoot tissue taken approximately 20 cm above the soil surface</tissue>
    </source>
</reference>
<sequence>MQLSRIYAMSYNFDPLKYKLPSNNHITIYPGKRKSIRPPLERRIIKT</sequence>
<reference evidence="1" key="1">
    <citation type="submission" date="2014-09" db="EMBL/GenBank/DDBJ databases">
        <authorList>
            <person name="Magalhaes I.L.F."/>
            <person name="Oliveira U."/>
            <person name="Santos F.R."/>
            <person name="Vidigal T.H.D.A."/>
            <person name="Brescovit A.D."/>
            <person name="Santos A.J."/>
        </authorList>
    </citation>
    <scope>NUCLEOTIDE SEQUENCE</scope>
    <source>
        <tissue evidence="1">Shoot tissue taken approximately 20 cm above the soil surface</tissue>
    </source>
</reference>
<evidence type="ECO:0000313" key="1">
    <source>
        <dbReference type="EMBL" id="JAD17190.1"/>
    </source>
</evidence>
<accession>A0A0A8XX19</accession>